<keyword evidence="2 3" id="KW-0143">Chaperone</keyword>
<name>A0ABQ7J9I8_9APIC</name>
<comment type="subunit">
    <text evidence="3">Heterohexamer of two PFD-alpha type and four PFD-beta type subunits.</text>
</comment>
<comment type="similarity">
    <text evidence="1 3">Belongs to the prefoldin subunit beta family.</text>
</comment>
<keyword evidence="4" id="KW-0175">Coiled coil</keyword>
<sequence length="139" mass="15978">MKARGRRAPSRDMSSVDDDLDIEILEEDQQKICRFSCLNNRSTGKEALIAQLNEELQKLVDAEEEVTLAFGDDDILLKVGQSFINCPHEDVQQFIEQDKIKKKAELTTLQEEVEELSRDLQSLKASLYAKFGQRIYLEK</sequence>
<keyword evidence="6" id="KW-1185">Reference proteome</keyword>
<accession>A0ABQ7J9I8</accession>
<dbReference type="SUPFAM" id="SSF46579">
    <property type="entry name" value="Prefoldin"/>
    <property type="match status" value="1"/>
</dbReference>
<reference evidence="5 6" key="1">
    <citation type="journal article" date="2020" name="bioRxiv">
        <title>Metabolic contributions of an alphaproteobacterial endosymbiont in the apicomplexan Cardiosporidium cionae.</title>
        <authorList>
            <person name="Hunter E.S."/>
            <person name="Paight C.J."/>
            <person name="Lane C.E."/>
        </authorList>
    </citation>
    <scope>NUCLEOTIDE SEQUENCE [LARGE SCALE GENOMIC DNA]</scope>
    <source>
        <strain evidence="5">ESH_2018</strain>
    </source>
</reference>
<proteinExistence type="inferred from homology"/>
<dbReference type="PANTHER" id="PTHR21100:SF9">
    <property type="entry name" value="PREFOLDIN SUBUNIT 4"/>
    <property type="match status" value="1"/>
</dbReference>
<dbReference type="Proteomes" id="UP000823046">
    <property type="component" value="Unassembled WGS sequence"/>
</dbReference>
<gene>
    <name evidence="5" type="ORF">IE077_002979</name>
</gene>
<evidence type="ECO:0000256" key="1">
    <source>
        <dbReference type="ARBA" id="ARBA00008045"/>
    </source>
</evidence>
<dbReference type="EMBL" id="JADAQX010000338">
    <property type="protein sequence ID" value="KAF8820635.1"/>
    <property type="molecule type" value="Genomic_DNA"/>
</dbReference>
<evidence type="ECO:0000256" key="2">
    <source>
        <dbReference type="ARBA" id="ARBA00023186"/>
    </source>
</evidence>
<dbReference type="InterPro" id="IPR002777">
    <property type="entry name" value="PFD_beta-like"/>
</dbReference>
<dbReference type="Pfam" id="PF01920">
    <property type="entry name" value="Prefoldin_2"/>
    <property type="match status" value="1"/>
</dbReference>
<protein>
    <recommendedName>
        <fullName evidence="3">Prefoldin subunit 4</fullName>
    </recommendedName>
</protein>
<dbReference type="InterPro" id="IPR016661">
    <property type="entry name" value="PFDN4"/>
</dbReference>
<comment type="function">
    <text evidence="3">Binds specifically to cytosolic chaperonin (c-CPN) and transfers target proteins to it. Binds to nascent polypeptide chain and promotes folding in an environment in which there are many competing pathways for nonnative proteins.</text>
</comment>
<organism evidence="5 6">
    <name type="scientific">Cardiosporidium cionae</name>
    <dbReference type="NCBI Taxonomy" id="476202"/>
    <lineage>
        <taxon>Eukaryota</taxon>
        <taxon>Sar</taxon>
        <taxon>Alveolata</taxon>
        <taxon>Apicomplexa</taxon>
        <taxon>Aconoidasida</taxon>
        <taxon>Nephromycida</taxon>
        <taxon>Cardiosporidium</taxon>
    </lineage>
</organism>
<evidence type="ECO:0000313" key="5">
    <source>
        <dbReference type="EMBL" id="KAF8820635.1"/>
    </source>
</evidence>
<evidence type="ECO:0000256" key="4">
    <source>
        <dbReference type="SAM" id="Coils"/>
    </source>
</evidence>
<dbReference type="PANTHER" id="PTHR21100">
    <property type="entry name" value="PREFOLDIN SUBUNIT 4"/>
    <property type="match status" value="1"/>
</dbReference>
<feature type="coiled-coil region" evidence="4">
    <location>
        <begin position="99"/>
        <end position="126"/>
    </location>
</feature>
<evidence type="ECO:0000256" key="3">
    <source>
        <dbReference type="PIRNR" id="PIRNR016477"/>
    </source>
</evidence>
<evidence type="ECO:0000313" key="6">
    <source>
        <dbReference type="Proteomes" id="UP000823046"/>
    </source>
</evidence>
<comment type="caution">
    <text evidence="5">The sequence shown here is derived from an EMBL/GenBank/DDBJ whole genome shotgun (WGS) entry which is preliminary data.</text>
</comment>
<dbReference type="PIRSF" id="PIRSF016477">
    <property type="entry name" value="Prefoldin_subunit_4"/>
    <property type="match status" value="1"/>
</dbReference>